<evidence type="ECO:0000259" key="6">
    <source>
        <dbReference type="Pfam" id="PF01782"/>
    </source>
</evidence>
<gene>
    <name evidence="5 8" type="primary">rimM</name>
    <name evidence="8" type="ORF">IMCC3135_29730</name>
</gene>
<dbReference type="InterPro" id="IPR009000">
    <property type="entry name" value="Transl_B-barrel_sf"/>
</dbReference>
<dbReference type="Gene3D" id="2.30.30.240">
    <property type="entry name" value="PRC-barrel domain"/>
    <property type="match status" value="1"/>
</dbReference>
<dbReference type="AlphaFoldDB" id="A0A2Z2NZW7"/>
<dbReference type="GO" id="GO:0006364">
    <property type="term" value="P:rRNA processing"/>
    <property type="evidence" value="ECO:0007669"/>
    <property type="project" value="UniProtKB-UniRule"/>
</dbReference>
<dbReference type="InterPro" id="IPR002676">
    <property type="entry name" value="RimM_N"/>
</dbReference>
<dbReference type="InterPro" id="IPR011033">
    <property type="entry name" value="PRC_barrel-like_sf"/>
</dbReference>
<keyword evidence="4 5" id="KW-0143">Chaperone</keyword>
<dbReference type="KEGG" id="gai:IMCC3135_29730"/>
<comment type="function">
    <text evidence="5">An accessory protein needed during the final step in the assembly of 30S ribosomal subunit, possibly for assembly of the head region. Essential for efficient processing of 16S rRNA. May be needed both before and after RbfA during the maturation of 16S rRNA. It has affinity for free ribosomal 30S subunits but not for 70S ribosomes.</text>
</comment>
<dbReference type="OrthoDB" id="9783509at2"/>
<evidence type="ECO:0000256" key="3">
    <source>
        <dbReference type="ARBA" id="ARBA00022552"/>
    </source>
</evidence>
<dbReference type="InterPro" id="IPR036976">
    <property type="entry name" value="RimM_N_sf"/>
</dbReference>
<dbReference type="GO" id="GO:0005840">
    <property type="term" value="C:ribosome"/>
    <property type="evidence" value="ECO:0007669"/>
    <property type="project" value="InterPro"/>
</dbReference>
<dbReference type="GO" id="GO:0043022">
    <property type="term" value="F:ribosome binding"/>
    <property type="evidence" value="ECO:0007669"/>
    <property type="project" value="InterPro"/>
</dbReference>
<organism evidence="8 9">
    <name type="scientific">Granulosicoccus antarcticus IMCC3135</name>
    <dbReference type="NCBI Taxonomy" id="1192854"/>
    <lineage>
        <taxon>Bacteria</taxon>
        <taxon>Pseudomonadati</taxon>
        <taxon>Pseudomonadota</taxon>
        <taxon>Gammaproteobacteria</taxon>
        <taxon>Chromatiales</taxon>
        <taxon>Granulosicoccaceae</taxon>
        <taxon>Granulosicoccus</taxon>
    </lineage>
</organism>
<evidence type="ECO:0000313" key="9">
    <source>
        <dbReference type="Proteomes" id="UP000250079"/>
    </source>
</evidence>
<evidence type="ECO:0000256" key="5">
    <source>
        <dbReference type="HAMAP-Rule" id="MF_00014"/>
    </source>
</evidence>
<evidence type="ECO:0000259" key="7">
    <source>
        <dbReference type="Pfam" id="PF24986"/>
    </source>
</evidence>
<dbReference type="Pfam" id="PF01782">
    <property type="entry name" value="RimM"/>
    <property type="match status" value="1"/>
</dbReference>
<dbReference type="InterPro" id="IPR056792">
    <property type="entry name" value="PRC_RimM"/>
</dbReference>
<accession>A0A2Z2NZW7</accession>
<dbReference type="PANTHER" id="PTHR33692:SF1">
    <property type="entry name" value="RIBOSOME MATURATION FACTOR RIMM"/>
    <property type="match status" value="1"/>
</dbReference>
<proteinExistence type="inferred from homology"/>
<dbReference type="Proteomes" id="UP000250079">
    <property type="component" value="Chromosome"/>
</dbReference>
<evidence type="ECO:0000256" key="4">
    <source>
        <dbReference type="ARBA" id="ARBA00023186"/>
    </source>
</evidence>
<sequence length="183" mass="20224">MSSVVTSNAVPADRVLLGHITGIYGLKGWVKVHSDTNPRDNIVTYKSWWMEQGGNWKEVRVLQGRPQGKTIVAQLEGFETPEEAGTLIGASIAISRIAMPEPAKGEYYWADLIGMHVRTVEGVDVGAVVRLFETGANDVVVVSDEREEVEGPREVLVPWLVPDVITDVNVKDRVVTIDWDPDF</sequence>
<evidence type="ECO:0000313" key="8">
    <source>
        <dbReference type="EMBL" id="ASJ75995.1"/>
    </source>
</evidence>
<dbReference type="PANTHER" id="PTHR33692">
    <property type="entry name" value="RIBOSOME MATURATION FACTOR RIMM"/>
    <property type="match status" value="1"/>
</dbReference>
<reference evidence="8 9" key="1">
    <citation type="submission" date="2016-12" db="EMBL/GenBank/DDBJ databases">
        <authorList>
            <person name="Song W.-J."/>
            <person name="Kurnit D.M."/>
        </authorList>
    </citation>
    <scope>NUCLEOTIDE SEQUENCE [LARGE SCALE GENOMIC DNA]</scope>
    <source>
        <strain evidence="8 9">IMCC3135</strain>
    </source>
</reference>
<feature type="domain" description="RimM N-terminal" evidence="6">
    <location>
        <begin position="17"/>
        <end position="96"/>
    </location>
</feature>
<comment type="domain">
    <text evidence="5">The PRC barrel domain binds ribosomal protein uS19.</text>
</comment>
<keyword evidence="9" id="KW-1185">Reference proteome</keyword>
<dbReference type="HAMAP" id="MF_00014">
    <property type="entry name" value="Ribosome_mat_RimM"/>
    <property type="match status" value="1"/>
</dbReference>
<dbReference type="SUPFAM" id="SSF50346">
    <property type="entry name" value="PRC-barrel domain"/>
    <property type="match status" value="1"/>
</dbReference>
<dbReference type="GO" id="GO:0042274">
    <property type="term" value="P:ribosomal small subunit biogenesis"/>
    <property type="evidence" value="ECO:0007669"/>
    <property type="project" value="UniProtKB-UniRule"/>
</dbReference>
<dbReference type="RefSeq" id="WP_088920825.1">
    <property type="nucleotide sequence ID" value="NZ_CP018632.1"/>
</dbReference>
<dbReference type="SUPFAM" id="SSF50447">
    <property type="entry name" value="Translation proteins"/>
    <property type="match status" value="1"/>
</dbReference>
<name>A0A2Z2NZW7_9GAMM</name>
<dbReference type="InterPro" id="IPR011961">
    <property type="entry name" value="RimM"/>
</dbReference>
<keyword evidence="2 5" id="KW-0690">Ribosome biogenesis</keyword>
<keyword evidence="3 5" id="KW-0698">rRNA processing</keyword>
<dbReference type="NCBIfam" id="TIGR02273">
    <property type="entry name" value="16S_RimM"/>
    <property type="match status" value="1"/>
</dbReference>
<dbReference type="GO" id="GO:0005737">
    <property type="term" value="C:cytoplasm"/>
    <property type="evidence" value="ECO:0007669"/>
    <property type="project" value="UniProtKB-SubCell"/>
</dbReference>
<evidence type="ECO:0000256" key="2">
    <source>
        <dbReference type="ARBA" id="ARBA00022517"/>
    </source>
</evidence>
<evidence type="ECO:0000256" key="1">
    <source>
        <dbReference type="ARBA" id="ARBA00022490"/>
    </source>
</evidence>
<dbReference type="Pfam" id="PF24986">
    <property type="entry name" value="PRC_RimM"/>
    <property type="match status" value="1"/>
</dbReference>
<protein>
    <recommendedName>
        <fullName evidence="5">Ribosome maturation factor RimM</fullName>
    </recommendedName>
</protein>
<dbReference type="EMBL" id="CP018632">
    <property type="protein sequence ID" value="ASJ75995.1"/>
    <property type="molecule type" value="Genomic_DNA"/>
</dbReference>
<feature type="domain" description="Ribosome maturation factor RimM PRC barrel" evidence="7">
    <location>
        <begin position="109"/>
        <end position="180"/>
    </location>
</feature>
<comment type="subunit">
    <text evidence="5">Binds ribosomal protein uS19.</text>
</comment>
<comment type="similarity">
    <text evidence="5">Belongs to the RimM family.</text>
</comment>
<dbReference type="Gene3D" id="2.40.30.60">
    <property type="entry name" value="RimM"/>
    <property type="match status" value="1"/>
</dbReference>
<comment type="subcellular location">
    <subcellularLocation>
        <location evidence="5">Cytoplasm</location>
    </subcellularLocation>
</comment>
<keyword evidence="1 5" id="KW-0963">Cytoplasm</keyword>